<keyword evidence="2" id="KW-1185">Reference proteome</keyword>
<name>A0A7D9KM95_PARCT</name>
<dbReference type="EMBL" id="CACRXK020047174">
    <property type="protein sequence ID" value="CAB4046189.1"/>
    <property type="molecule type" value="Genomic_DNA"/>
</dbReference>
<organism evidence="1 2">
    <name type="scientific">Paramuricea clavata</name>
    <name type="common">Red gorgonian</name>
    <name type="synonym">Violescent sea-whip</name>
    <dbReference type="NCBI Taxonomy" id="317549"/>
    <lineage>
        <taxon>Eukaryota</taxon>
        <taxon>Metazoa</taxon>
        <taxon>Cnidaria</taxon>
        <taxon>Anthozoa</taxon>
        <taxon>Octocorallia</taxon>
        <taxon>Malacalcyonacea</taxon>
        <taxon>Plexauridae</taxon>
        <taxon>Paramuricea</taxon>
    </lineage>
</organism>
<evidence type="ECO:0000313" key="1">
    <source>
        <dbReference type="EMBL" id="CAB4046189.1"/>
    </source>
</evidence>
<protein>
    <submittedName>
        <fullName evidence="1">Uncharacterized protein</fullName>
    </submittedName>
</protein>
<gene>
    <name evidence="1" type="ORF">PACLA_8A042044</name>
</gene>
<evidence type="ECO:0000313" key="2">
    <source>
        <dbReference type="Proteomes" id="UP001152795"/>
    </source>
</evidence>
<dbReference type="AlphaFoldDB" id="A0A7D9KM95"/>
<reference evidence="1" key="1">
    <citation type="submission" date="2020-04" db="EMBL/GenBank/DDBJ databases">
        <authorList>
            <person name="Alioto T."/>
            <person name="Alioto T."/>
            <person name="Gomez Garrido J."/>
        </authorList>
    </citation>
    <scope>NUCLEOTIDE SEQUENCE</scope>
    <source>
        <strain evidence="1">A484AB</strain>
    </source>
</reference>
<dbReference type="Proteomes" id="UP001152795">
    <property type="component" value="Unassembled WGS sequence"/>
</dbReference>
<comment type="caution">
    <text evidence="1">The sequence shown here is derived from an EMBL/GenBank/DDBJ whole genome shotgun (WGS) entry which is preliminary data.</text>
</comment>
<accession>A0A7D9KM95</accession>
<proteinExistence type="predicted"/>
<feature type="non-terminal residue" evidence="1">
    <location>
        <position position="56"/>
    </location>
</feature>
<sequence>MVKEQIHQKQTEVWKETISAKPKLKHLQKSHTSLKPLQHWSVTKRNPCVREIIANL</sequence>